<reference evidence="1" key="1">
    <citation type="journal article" date="2019" name="Sci. Rep.">
        <title>Draft genome of Tanacetum cinerariifolium, the natural source of mosquito coil.</title>
        <authorList>
            <person name="Yamashiro T."/>
            <person name="Shiraishi A."/>
            <person name="Satake H."/>
            <person name="Nakayama K."/>
        </authorList>
    </citation>
    <scope>NUCLEOTIDE SEQUENCE</scope>
</reference>
<dbReference type="EMBL" id="BKCJ010425774">
    <property type="protein sequence ID" value="GFA44797.1"/>
    <property type="molecule type" value="Genomic_DNA"/>
</dbReference>
<name>A0A699JL92_TANCI</name>
<comment type="caution">
    <text evidence="1">The sequence shown here is derived from an EMBL/GenBank/DDBJ whole genome shotgun (WGS) entry which is preliminary data.</text>
</comment>
<accession>A0A699JL92</accession>
<sequence length="130" mass="14946">MIIEMLRSRFLNDGESDSSEFMLLGLSLPPELATFGLTAEEKKRKRTKLIKEVFVTKNVRVDGMDRNLIHPHRIIPIQGLVINEPESGIFFKNMNTNIGFQMESEFHLTYPDGLRDCYGDVLKDELSNRS</sequence>
<dbReference type="AlphaFoldDB" id="A0A699JL92"/>
<proteinExistence type="predicted"/>
<organism evidence="1">
    <name type="scientific">Tanacetum cinerariifolium</name>
    <name type="common">Dalmatian daisy</name>
    <name type="synonym">Chrysanthemum cinerariifolium</name>
    <dbReference type="NCBI Taxonomy" id="118510"/>
    <lineage>
        <taxon>Eukaryota</taxon>
        <taxon>Viridiplantae</taxon>
        <taxon>Streptophyta</taxon>
        <taxon>Embryophyta</taxon>
        <taxon>Tracheophyta</taxon>
        <taxon>Spermatophyta</taxon>
        <taxon>Magnoliopsida</taxon>
        <taxon>eudicotyledons</taxon>
        <taxon>Gunneridae</taxon>
        <taxon>Pentapetalae</taxon>
        <taxon>asterids</taxon>
        <taxon>campanulids</taxon>
        <taxon>Asterales</taxon>
        <taxon>Asteraceae</taxon>
        <taxon>Asteroideae</taxon>
        <taxon>Anthemideae</taxon>
        <taxon>Anthemidinae</taxon>
        <taxon>Tanacetum</taxon>
    </lineage>
</organism>
<evidence type="ECO:0000313" key="1">
    <source>
        <dbReference type="EMBL" id="GFA44797.1"/>
    </source>
</evidence>
<gene>
    <name evidence="1" type="ORF">Tci_616769</name>
</gene>
<protein>
    <submittedName>
        <fullName evidence="1">Uncharacterized protein</fullName>
    </submittedName>
</protein>